<gene>
    <name evidence="2" type="ORF">NON19_09905</name>
</gene>
<dbReference type="PANTHER" id="PTHR33993">
    <property type="entry name" value="GLYOXALASE-RELATED"/>
    <property type="match status" value="1"/>
</dbReference>
<dbReference type="CDD" id="cd07247">
    <property type="entry name" value="SgaA_N_like"/>
    <property type="match status" value="2"/>
</dbReference>
<dbReference type="InterPro" id="IPR052164">
    <property type="entry name" value="Anthracycline_SecMetBiosynth"/>
</dbReference>
<dbReference type="Gene3D" id="3.10.180.10">
    <property type="entry name" value="2,3-Dihydroxybiphenyl 1,2-Dioxygenase, domain 1"/>
    <property type="match status" value="2"/>
</dbReference>
<proteinExistence type="predicted"/>
<dbReference type="SUPFAM" id="SSF54593">
    <property type="entry name" value="Glyoxalase/Bleomycin resistance protein/Dihydroxybiphenyl dioxygenase"/>
    <property type="match status" value="2"/>
</dbReference>
<dbReference type="InterPro" id="IPR004360">
    <property type="entry name" value="Glyas_Fos-R_dOase_dom"/>
</dbReference>
<dbReference type="EMBL" id="JANFNH010000006">
    <property type="protein sequence ID" value="MCQ4042342.1"/>
    <property type="molecule type" value="Genomic_DNA"/>
</dbReference>
<evidence type="ECO:0000259" key="1">
    <source>
        <dbReference type="PROSITE" id="PS51819"/>
    </source>
</evidence>
<dbReference type="PANTHER" id="PTHR33993:SF10">
    <property type="entry name" value="CONSERVED PROTEIN"/>
    <property type="match status" value="1"/>
</dbReference>
<dbReference type="PROSITE" id="PS51819">
    <property type="entry name" value="VOC"/>
    <property type="match status" value="2"/>
</dbReference>
<protein>
    <submittedName>
        <fullName evidence="2">VOC family protein</fullName>
    </submittedName>
</protein>
<accession>A0ABT1PAD9</accession>
<sequence>MSAFAEGAPCWVDAMLPDVAAGKRFYGELLGWTFEDGGTPGSSYSLALHGGRHVAALLPKRDGRMPTTWTVYFASDDAVRIAETIREAGGQIVTGPGQVGDFGTMVIAADPSGAVFGVWQGGTHQGFGKRDEVGAFGWTELYTREKDAVDPFYRRVFGYETEQIGEAGGDFDYEVWTLERGSEIQYIGGRLQMGPDFPAGLPAHFRVYFVVGDCDEAVATVRELGGRVSTEPQDSPHGRWSSVIDDQGAHFTVIDTATKVGEG</sequence>
<feature type="domain" description="VOC" evidence="1">
    <location>
        <begin position="135"/>
        <end position="256"/>
    </location>
</feature>
<feature type="domain" description="VOC" evidence="1">
    <location>
        <begin position="8"/>
        <end position="121"/>
    </location>
</feature>
<comment type="caution">
    <text evidence="2">The sequence shown here is derived from an EMBL/GenBank/DDBJ whole genome shotgun (WGS) entry which is preliminary data.</text>
</comment>
<dbReference type="Proteomes" id="UP001206206">
    <property type="component" value="Unassembled WGS sequence"/>
</dbReference>
<dbReference type="Pfam" id="PF00903">
    <property type="entry name" value="Glyoxalase"/>
    <property type="match status" value="1"/>
</dbReference>
<keyword evidence="3" id="KW-1185">Reference proteome</keyword>
<dbReference type="InterPro" id="IPR037523">
    <property type="entry name" value="VOC_core"/>
</dbReference>
<organism evidence="2 3">
    <name type="scientific">Streptantibioticus rubrisoli</name>
    <dbReference type="NCBI Taxonomy" id="1387313"/>
    <lineage>
        <taxon>Bacteria</taxon>
        <taxon>Bacillati</taxon>
        <taxon>Actinomycetota</taxon>
        <taxon>Actinomycetes</taxon>
        <taxon>Kitasatosporales</taxon>
        <taxon>Streptomycetaceae</taxon>
        <taxon>Streptantibioticus</taxon>
    </lineage>
</organism>
<evidence type="ECO:0000313" key="3">
    <source>
        <dbReference type="Proteomes" id="UP001206206"/>
    </source>
</evidence>
<evidence type="ECO:0000313" key="2">
    <source>
        <dbReference type="EMBL" id="MCQ4042342.1"/>
    </source>
</evidence>
<dbReference type="InterPro" id="IPR029068">
    <property type="entry name" value="Glyas_Bleomycin-R_OHBP_Dase"/>
</dbReference>
<reference evidence="2 3" key="1">
    <citation type="submission" date="2022-06" db="EMBL/GenBank/DDBJ databases">
        <title>Draft genome sequence of type strain Streptomyces rubrisoli DSM 42083.</title>
        <authorList>
            <person name="Duangmal K."/>
            <person name="Klaysubun C."/>
        </authorList>
    </citation>
    <scope>NUCLEOTIDE SEQUENCE [LARGE SCALE GENOMIC DNA]</scope>
    <source>
        <strain evidence="2 3">DSM 42083</strain>
    </source>
</reference>
<name>A0ABT1PAD9_9ACTN</name>